<dbReference type="AlphaFoldDB" id="A0AAW1PRD2"/>
<dbReference type="SUPFAM" id="SSF51735">
    <property type="entry name" value="NAD(P)-binding Rossmann-fold domains"/>
    <property type="match status" value="1"/>
</dbReference>
<dbReference type="InterPro" id="IPR002347">
    <property type="entry name" value="SDR_fam"/>
</dbReference>
<dbReference type="GO" id="GO:0016616">
    <property type="term" value="F:oxidoreductase activity, acting on the CH-OH group of donors, NAD or NADP as acceptor"/>
    <property type="evidence" value="ECO:0007669"/>
    <property type="project" value="TreeGrafter"/>
</dbReference>
<comment type="similarity">
    <text evidence="1">Belongs to the short-chain dehydrogenases/reductases (SDR) family.</text>
</comment>
<dbReference type="InterPro" id="IPR020904">
    <property type="entry name" value="Sc_DH/Rdtase_CS"/>
</dbReference>
<sequence length="277" mass="28945">MPPVPGRLRGRVAVVSGGGNGIGTGICERLASEGAVVWVLDIDERAANLVASGITGKGFEAQAAVVSVLLAAKACRGCNQVDTSDEEQVQHFFQALPHLDILCSNAALYVFNEAENITEDDWDRVLSVNVKGYSFMLKHAARLMKQNGGNDHGHPGGAIINVASISGWIGQPGFGPYSASKGAVLQLSKCAAIDLGKYGIRVNTVCPGPILTEGTKRHAAGSGQTVEELIAEMTCHMIMHRLGKVEEVAAAVSFLASDDAAFITASNLVVDGGYTAL</sequence>
<dbReference type="FunFam" id="3.40.50.720:FF:000084">
    <property type="entry name" value="Short-chain dehydrogenase reductase"/>
    <property type="match status" value="1"/>
</dbReference>
<dbReference type="CDD" id="cd05233">
    <property type="entry name" value="SDR_c"/>
    <property type="match status" value="1"/>
</dbReference>
<evidence type="ECO:0000313" key="3">
    <source>
        <dbReference type="Proteomes" id="UP001438707"/>
    </source>
</evidence>
<dbReference type="PROSITE" id="PS00061">
    <property type="entry name" value="ADH_SHORT"/>
    <property type="match status" value="1"/>
</dbReference>
<dbReference type="PANTHER" id="PTHR42760:SF40">
    <property type="entry name" value="3-OXOACYL-[ACYL-CARRIER-PROTEIN] REDUCTASE, CHLOROPLASTIC"/>
    <property type="match status" value="1"/>
</dbReference>
<keyword evidence="3" id="KW-1185">Reference proteome</keyword>
<dbReference type="PRINTS" id="PR00081">
    <property type="entry name" value="GDHRDH"/>
</dbReference>
<evidence type="ECO:0000256" key="1">
    <source>
        <dbReference type="ARBA" id="ARBA00006484"/>
    </source>
</evidence>
<dbReference type="Gene3D" id="3.40.50.720">
    <property type="entry name" value="NAD(P)-binding Rossmann-like Domain"/>
    <property type="match status" value="1"/>
</dbReference>
<dbReference type="Pfam" id="PF13561">
    <property type="entry name" value="adh_short_C2"/>
    <property type="match status" value="1"/>
</dbReference>
<dbReference type="PANTHER" id="PTHR42760">
    <property type="entry name" value="SHORT-CHAIN DEHYDROGENASES/REDUCTASES FAMILY MEMBER"/>
    <property type="match status" value="1"/>
</dbReference>
<dbReference type="InterPro" id="IPR036291">
    <property type="entry name" value="NAD(P)-bd_dom_sf"/>
</dbReference>
<reference evidence="2 3" key="1">
    <citation type="journal article" date="2024" name="Nat. Commun.">
        <title>Phylogenomics reveals the evolutionary origins of lichenization in chlorophyte algae.</title>
        <authorList>
            <person name="Puginier C."/>
            <person name="Libourel C."/>
            <person name="Otte J."/>
            <person name="Skaloud P."/>
            <person name="Haon M."/>
            <person name="Grisel S."/>
            <person name="Petersen M."/>
            <person name="Berrin J.G."/>
            <person name="Delaux P.M."/>
            <person name="Dal Grande F."/>
            <person name="Keller J."/>
        </authorList>
    </citation>
    <scope>NUCLEOTIDE SEQUENCE [LARGE SCALE GENOMIC DNA]</scope>
    <source>
        <strain evidence="2 3">SAG 2145</strain>
    </source>
</reference>
<dbReference type="Proteomes" id="UP001438707">
    <property type="component" value="Unassembled WGS sequence"/>
</dbReference>
<comment type="caution">
    <text evidence="2">The sequence shown here is derived from an EMBL/GenBank/DDBJ whole genome shotgun (WGS) entry which is preliminary data.</text>
</comment>
<evidence type="ECO:0000313" key="2">
    <source>
        <dbReference type="EMBL" id="KAK9816236.1"/>
    </source>
</evidence>
<gene>
    <name evidence="2" type="ORF">WJX74_006702</name>
</gene>
<accession>A0AAW1PRD2</accession>
<dbReference type="GO" id="GO:0030497">
    <property type="term" value="P:fatty acid elongation"/>
    <property type="evidence" value="ECO:0007669"/>
    <property type="project" value="TreeGrafter"/>
</dbReference>
<organism evidence="2 3">
    <name type="scientific">Apatococcus lobatus</name>
    <dbReference type="NCBI Taxonomy" id="904363"/>
    <lineage>
        <taxon>Eukaryota</taxon>
        <taxon>Viridiplantae</taxon>
        <taxon>Chlorophyta</taxon>
        <taxon>core chlorophytes</taxon>
        <taxon>Trebouxiophyceae</taxon>
        <taxon>Chlorellales</taxon>
        <taxon>Chlorellaceae</taxon>
        <taxon>Apatococcus</taxon>
    </lineage>
</organism>
<proteinExistence type="inferred from homology"/>
<dbReference type="EMBL" id="JALJOS010000085">
    <property type="protein sequence ID" value="KAK9816236.1"/>
    <property type="molecule type" value="Genomic_DNA"/>
</dbReference>
<dbReference type="PRINTS" id="PR00080">
    <property type="entry name" value="SDRFAMILY"/>
</dbReference>
<protein>
    <submittedName>
        <fullName evidence="2">Uncharacterized protein</fullName>
    </submittedName>
</protein>
<name>A0AAW1PRD2_9CHLO</name>